<dbReference type="PROSITE" id="PS50160">
    <property type="entry name" value="DNA_LIGASE_A3"/>
    <property type="match status" value="1"/>
</dbReference>
<evidence type="ECO:0000256" key="1">
    <source>
        <dbReference type="ARBA" id="ARBA00007572"/>
    </source>
</evidence>
<evidence type="ECO:0000313" key="7">
    <source>
        <dbReference type="Proteomes" id="UP001500603"/>
    </source>
</evidence>
<dbReference type="Pfam" id="PF01068">
    <property type="entry name" value="DNA_ligase_A_M"/>
    <property type="match status" value="1"/>
</dbReference>
<feature type="domain" description="ATP-dependent DNA ligase family profile" evidence="5">
    <location>
        <begin position="105"/>
        <end position="229"/>
    </location>
</feature>
<dbReference type="CDD" id="cd07906">
    <property type="entry name" value="Adenylation_DNA_ligase_LigD_LigC"/>
    <property type="match status" value="1"/>
</dbReference>
<dbReference type="Gene3D" id="3.30.1490.70">
    <property type="match status" value="1"/>
</dbReference>
<dbReference type="CDD" id="cd07971">
    <property type="entry name" value="OBF_DNA_ligase_LigD"/>
    <property type="match status" value="1"/>
</dbReference>
<evidence type="ECO:0000256" key="4">
    <source>
        <dbReference type="ARBA" id="ARBA00034003"/>
    </source>
</evidence>
<gene>
    <name evidence="6" type="ORF">GCM10023318_19260</name>
</gene>
<sequence>MLSAPTPMLATPGQPPREVAGWALEMKWDGIRAVGRHRAGSLRLHSRNQRDISGSFPDITSAFAEVFPDTDVTVDGEIVAPDPATGAPSFALLQRRMHVVRPTATLLREIPVQYLVFDLLEVNGESIMGLPYVERRRHLDALDLQTATIRTPPYYTDVTPATLLDIAREHDLEGILAKRLDSTYQPGRRCPTWIKTPLRRTTEVVVAGWVPGNGRFSTTFGSIAMGAYDSEGKLVYLGNVGTGWTLRDRKVLQTRLNELHSDTNPFTTPPPRSVTAVAHWVRPELVADVEYREATPDGLRHPSWRGLRTDKSAHEAKWESD</sequence>
<dbReference type="InterPro" id="IPR014146">
    <property type="entry name" value="LigD_ligase_dom"/>
</dbReference>
<dbReference type="Gene3D" id="3.30.470.30">
    <property type="entry name" value="DNA ligase/mRNA capping enzyme"/>
    <property type="match status" value="1"/>
</dbReference>
<dbReference type="EC" id="6.5.1.1" evidence="2"/>
<dbReference type="SUPFAM" id="SSF50249">
    <property type="entry name" value="Nucleic acid-binding proteins"/>
    <property type="match status" value="1"/>
</dbReference>
<protein>
    <recommendedName>
        <fullName evidence="2">DNA ligase (ATP)</fullName>
        <ecNumber evidence="2">6.5.1.1</ecNumber>
    </recommendedName>
</protein>
<evidence type="ECO:0000259" key="5">
    <source>
        <dbReference type="PROSITE" id="PS50160"/>
    </source>
</evidence>
<evidence type="ECO:0000313" key="6">
    <source>
        <dbReference type="EMBL" id="GAA5049824.1"/>
    </source>
</evidence>
<keyword evidence="3" id="KW-0436">Ligase</keyword>
<evidence type="ECO:0000256" key="2">
    <source>
        <dbReference type="ARBA" id="ARBA00012727"/>
    </source>
</evidence>
<dbReference type="PANTHER" id="PTHR45674:SF4">
    <property type="entry name" value="DNA LIGASE 1"/>
    <property type="match status" value="1"/>
</dbReference>
<dbReference type="EMBL" id="BAABJM010000002">
    <property type="protein sequence ID" value="GAA5049824.1"/>
    <property type="molecule type" value="Genomic_DNA"/>
</dbReference>
<dbReference type="PANTHER" id="PTHR45674">
    <property type="entry name" value="DNA LIGASE 1/3 FAMILY MEMBER"/>
    <property type="match status" value="1"/>
</dbReference>
<comment type="caution">
    <text evidence="6">The sequence shown here is derived from an EMBL/GenBank/DDBJ whole genome shotgun (WGS) entry which is preliminary data.</text>
</comment>
<dbReference type="NCBIfam" id="TIGR02779">
    <property type="entry name" value="NHEJ_ligase_lig"/>
    <property type="match status" value="1"/>
</dbReference>
<dbReference type="Gene3D" id="2.40.50.140">
    <property type="entry name" value="Nucleic acid-binding proteins"/>
    <property type="match status" value="1"/>
</dbReference>
<dbReference type="InterPro" id="IPR012309">
    <property type="entry name" value="DNA_ligase_ATP-dep_C"/>
</dbReference>
<comment type="catalytic activity">
    <reaction evidence="4">
        <text>ATP + (deoxyribonucleotide)n-3'-hydroxyl + 5'-phospho-(deoxyribonucleotide)m = (deoxyribonucleotide)n+m + AMP + diphosphate.</text>
        <dbReference type="EC" id="6.5.1.1"/>
    </reaction>
</comment>
<dbReference type="InterPro" id="IPR050191">
    <property type="entry name" value="ATP-dep_DNA_ligase"/>
</dbReference>
<reference evidence="7" key="1">
    <citation type="journal article" date="2019" name="Int. J. Syst. Evol. Microbiol.">
        <title>The Global Catalogue of Microorganisms (GCM) 10K type strain sequencing project: providing services to taxonomists for standard genome sequencing and annotation.</title>
        <authorList>
            <consortium name="The Broad Institute Genomics Platform"/>
            <consortium name="The Broad Institute Genome Sequencing Center for Infectious Disease"/>
            <person name="Wu L."/>
            <person name="Ma J."/>
        </authorList>
    </citation>
    <scope>NUCLEOTIDE SEQUENCE [LARGE SCALE GENOMIC DNA]</scope>
    <source>
        <strain evidence="7">JCM 18298</strain>
    </source>
</reference>
<comment type="similarity">
    <text evidence="1">Belongs to the ATP-dependent DNA ligase family.</text>
</comment>
<evidence type="ECO:0000256" key="3">
    <source>
        <dbReference type="ARBA" id="ARBA00022598"/>
    </source>
</evidence>
<name>A0ABP9K675_9NOCA</name>
<accession>A0ABP9K675</accession>
<dbReference type="InterPro" id="IPR012310">
    <property type="entry name" value="DNA_ligase_ATP-dep_cent"/>
</dbReference>
<dbReference type="InterPro" id="IPR012340">
    <property type="entry name" value="NA-bd_OB-fold"/>
</dbReference>
<dbReference type="SUPFAM" id="SSF56091">
    <property type="entry name" value="DNA ligase/mRNA capping enzyme, catalytic domain"/>
    <property type="match status" value="1"/>
</dbReference>
<dbReference type="Pfam" id="PF04679">
    <property type="entry name" value="DNA_ligase_A_C"/>
    <property type="match status" value="1"/>
</dbReference>
<organism evidence="6 7">
    <name type="scientific">Nocardia callitridis</name>
    <dbReference type="NCBI Taxonomy" id="648753"/>
    <lineage>
        <taxon>Bacteria</taxon>
        <taxon>Bacillati</taxon>
        <taxon>Actinomycetota</taxon>
        <taxon>Actinomycetes</taxon>
        <taxon>Mycobacteriales</taxon>
        <taxon>Nocardiaceae</taxon>
        <taxon>Nocardia</taxon>
    </lineage>
</organism>
<dbReference type="RefSeq" id="WP_345494887.1">
    <property type="nucleotide sequence ID" value="NZ_BAABJM010000002.1"/>
</dbReference>
<keyword evidence="7" id="KW-1185">Reference proteome</keyword>
<dbReference type="Proteomes" id="UP001500603">
    <property type="component" value="Unassembled WGS sequence"/>
</dbReference>
<proteinExistence type="inferred from homology"/>